<reference evidence="1 2" key="1">
    <citation type="submission" date="2014-04" db="EMBL/GenBank/DDBJ databases">
        <authorList>
            <consortium name="DOE Joint Genome Institute"/>
            <person name="Kuo A."/>
            <person name="Kohler A."/>
            <person name="Jargeat P."/>
            <person name="Nagy L.G."/>
            <person name="Floudas D."/>
            <person name="Copeland A."/>
            <person name="Barry K.W."/>
            <person name="Cichocki N."/>
            <person name="Veneault-Fourrey C."/>
            <person name="LaButti K."/>
            <person name="Lindquist E.A."/>
            <person name="Lipzen A."/>
            <person name="Lundell T."/>
            <person name="Morin E."/>
            <person name="Murat C."/>
            <person name="Sun H."/>
            <person name="Tunlid A."/>
            <person name="Henrissat B."/>
            <person name="Grigoriev I.V."/>
            <person name="Hibbett D.S."/>
            <person name="Martin F."/>
            <person name="Nordberg H.P."/>
            <person name="Cantor M.N."/>
            <person name="Hua S.X."/>
        </authorList>
    </citation>
    <scope>NUCLEOTIDE SEQUENCE [LARGE SCALE GENOMIC DNA]</scope>
    <source>
        <strain evidence="1 2">Ve08.2h10</strain>
    </source>
</reference>
<evidence type="ECO:0000313" key="2">
    <source>
        <dbReference type="Proteomes" id="UP000054538"/>
    </source>
</evidence>
<dbReference type="AlphaFoldDB" id="A0A0D0DZV2"/>
<keyword evidence="2" id="KW-1185">Reference proteome</keyword>
<proteinExistence type="predicted"/>
<organism evidence="1 2">
    <name type="scientific">Paxillus rubicundulus Ve08.2h10</name>
    <dbReference type="NCBI Taxonomy" id="930991"/>
    <lineage>
        <taxon>Eukaryota</taxon>
        <taxon>Fungi</taxon>
        <taxon>Dikarya</taxon>
        <taxon>Basidiomycota</taxon>
        <taxon>Agaricomycotina</taxon>
        <taxon>Agaricomycetes</taxon>
        <taxon>Agaricomycetidae</taxon>
        <taxon>Boletales</taxon>
        <taxon>Paxilineae</taxon>
        <taxon>Paxillaceae</taxon>
        <taxon>Paxillus</taxon>
    </lineage>
</organism>
<sequence>MLPHTFSSTTRTGLPNSSISTTWIASILITSGTPCSPWNRYEIVTDPVCIHHHTPSDSIGLPWLVIPAERKQLDGLEPCLKRMTNGWMPRRPSTETRS</sequence>
<dbReference type="HOGENOM" id="CLU_2334245_0_0_1"/>
<reference evidence="2" key="2">
    <citation type="submission" date="2015-01" db="EMBL/GenBank/DDBJ databases">
        <title>Evolutionary Origins and Diversification of the Mycorrhizal Mutualists.</title>
        <authorList>
            <consortium name="DOE Joint Genome Institute"/>
            <consortium name="Mycorrhizal Genomics Consortium"/>
            <person name="Kohler A."/>
            <person name="Kuo A."/>
            <person name="Nagy L.G."/>
            <person name="Floudas D."/>
            <person name="Copeland A."/>
            <person name="Barry K.W."/>
            <person name="Cichocki N."/>
            <person name="Veneault-Fourrey C."/>
            <person name="LaButti K."/>
            <person name="Lindquist E.A."/>
            <person name="Lipzen A."/>
            <person name="Lundell T."/>
            <person name="Morin E."/>
            <person name="Murat C."/>
            <person name="Riley R."/>
            <person name="Ohm R."/>
            <person name="Sun H."/>
            <person name="Tunlid A."/>
            <person name="Henrissat B."/>
            <person name="Grigoriev I.V."/>
            <person name="Hibbett D.S."/>
            <person name="Martin F."/>
        </authorList>
    </citation>
    <scope>NUCLEOTIDE SEQUENCE [LARGE SCALE GENOMIC DNA]</scope>
    <source>
        <strain evidence="2">Ve08.2h10</strain>
    </source>
</reference>
<gene>
    <name evidence="1" type="ORF">PAXRUDRAFT_319925</name>
</gene>
<name>A0A0D0DZV2_9AGAM</name>
<dbReference type="InParanoid" id="A0A0D0DZV2"/>
<dbReference type="EMBL" id="KN824995">
    <property type="protein sequence ID" value="KIK96271.1"/>
    <property type="molecule type" value="Genomic_DNA"/>
</dbReference>
<accession>A0A0D0DZV2</accession>
<dbReference type="Proteomes" id="UP000054538">
    <property type="component" value="Unassembled WGS sequence"/>
</dbReference>
<evidence type="ECO:0000313" key="1">
    <source>
        <dbReference type="EMBL" id="KIK96271.1"/>
    </source>
</evidence>
<protein>
    <submittedName>
        <fullName evidence="1">Uncharacterized protein</fullName>
    </submittedName>
</protein>